<keyword evidence="1" id="KW-0175">Coiled coil</keyword>
<evidence type="ECO:0000313" key="3">
    <source>
        <dbReference type="EMBL" id="CAG9336001.1"/>
    </source>
</evidence>
<reference evidence="3" key="1">
    <citation type="submission" date="2021-09" db="EMBL/GenBank/DDBJ databases">
        <authorList>
            <consortium name="AG Swart"/>
            <person name="Singh M."/>
            <person name="Singh A."/>
            <person name="Seah K."/>
            <person name="Emmerich C."/>
        </authorList>
    </citation>
    <scope>NUCLEOTIDE SEQUENCE</scope>
    <source>
        <strain evidence="3">ATCC30299</strain>
    </source>
</reference>
<evidence type="ECO:0000313" key="4">
    <source>
        <dbReference type="Proteomes" id="UP001162131"/>
    </source>
</evidence>
<comment type="caution">
    <text evidence="3">The sequence shown here is derived from an EMBL/GenBank/DDBJ whole genome shotgun (WGS) entry which is preliminary data.</text>
</comment>
<name>A0AAU9KPE0_9CILI</name>
<accession>A0AAU9KPE0</accession>
<proteinExistence type="predicted"/>
<evidence type="ECO:0000256" key="1">
    <source>
        <dbReference type="SAM" id="Coils"/>
    </source>
</evidence>
<dbReference type="AlphaFoldDB" id="A0AAU9KPE0"/>
<organism evidence="3 4">
    <name type="scientific">Blepharisma stoltei</name>
    <dbReference type="NCBI Taxonomy" id="1481888"/>
    <lineage>
        <taxon>Eukaryota</taxon>
        <taxon>Sar</taxon>
        <taxon>Alveolata</taxon>
        <taxon>Ciliophora</taxon>
        <taxon>Postciliodesmatophora</taxon>
        <taxon>Heterotrichea</taxon>
        <taxon>Heterotrichida</taxon>
        <taxon>Blepharismidae</taxon>
        <taxon>Blepharisma</taxon>
    </lineage>
</organism>
<feature type="coiled-coil region" evidence="1">
    <location>
        <begin position="387"/>
        <end position="442"/>
    </location>
</feature>
<evidence type="ECO:0000256" key="2">
    <source>
        <dbReference type="SAM" id="MobiDB-lite"/>
    </source>
</evidence>
<gene>
    <name evidence="3" type="ORF">BSTOLATCC_MIC65309</name>
</gene>
<feature type="region of interest" description="Disordered" evidence="2">
    <location>
        <begin position="74"/>
        <end position="101"/>
    </location>
</feature>
<feature type="coiled-coil region" evidence="1">
    <location>
        <begin position="261"/>
        <end position="355"/>
    </location>
</feature>
<dbReference type="Proteomes" id="UP001162131">
    <property type="component" value="Unassembled WGS sequence"/>
</dbReference>
<sequence length="542" mass="63579">MSQIIRGNTLILSESDQESHMNLSINYEAFDTFMEPNSADVKDTRRFTPNQSKVFSRVTPKSTRSFSPSFIVKHSSEKTSPAVRSRSRCHRKPSPPQMSEQDLNKKIEHLEKQQKMWKERALVWDKEKRFLLKQLENSFPQDPSGYYRHHLKQWQVSQDSYLKRVSEYSGKSEDYNNESSVKIKLEEIKKLLLWISIQKDENSLKYIKIAVNEELEKLKTFTVDESLTKDPNLPTFEFEKSIEDFSTSKIEANTKTAWNDFNRKNAELNEYIGELESENKKIKEFLKDLQYKNENLSQDCNTKKKKIEELLNISSAMQKELKTNKKENQDLKNALISLETEIEAVSRDLREKESENLMLKSVKNDKHKVEKLSQGYNIKVKQIEAELESKSYEIRILATEKQRLQENLLQFQKINEDYVLCIQELKDKLKELRLKNIDSSLNKGKFEKESSISHISEEEIDDINVLDILPDESPEESRNEPQKNNYEIIIKDLEDQIVTQKLEYEKELQSLSGISTFEDFSAFTSCMCSALEEIFNSQIYQS</sequence>
<protein>
    <submittedName>
        <fullName evidence="3">Uncharacterized protein</fullName>
    </submittedName>
</protein>
<keyword evidence="4" id="KW-1185">Reference proteome</keyword>
<feature type="coiled-coil region" evidence="1">
    <location>
        <begin position="483"/>
        <end position="510"/>
    </location>
</feature>
<dbReference type="EMBL" id="CAJZBQ010000063">
    <property type="protein sequence ID" value="CAG9336001.1"/>
    <property type="molecule type" value="Genomic_DNA"/>
</dbReference>